<dbReference type="OrthoDB" id="9807890at2"/>
<dbReference type="InterPro" id="IPR004843">
    <property type="entry name" value="Calcineurin-like_PHP"/>
</dbReference>
<keyword evidence="3 5" id="KW-0378">Hydrolase</keyword>
<organism evidence="7 8">
    <name type="scientific">Kangiella geojedonensis</name>
    <dbReference type="NCBI Taxonomy" id="914150"/>
    <lineage>
        <taxon>Bacteria</taxon>
        <taxon>Pseudomonadati</taxon>
        <taxon>Pseudomonadota</taxon>
        <taxon>Gammaproteobacteria</taxon>
        <taxon>Kangiellales</taxon>
        <taxon>Kangiellaceae</taxon>
        <taxon>Kangiella</taxon>
    </lineage>
</organism>
<dbReference type="SUPFAM" id="SSF56300">
    <property type="entry name" value="Metallo-dependent phosphatases"/>
    <property type="match status" value="1"/>
</dbReference>
<dbReference type="PATRIC" id="fig|914150.5.peg.166"/>
<name>A0A0F6TNZ7_9GAMM</name>
<evidence type="ECO:0000259" key="6">
    <source>
        <dbReference type="Pfam" id="PF00149"/>
    </source>
</evidence>
<dbReference type="InterPro" id="IPR029052">
    <property type="entry name" value="Metallo-depent_PP-like"/>
</dbReference>
<dbReference type="PIRSF" id="PIRSF000903">
    <property type="entry name" value="B5n-ttraPtase_sm"/>
    <property type="match status" value="1"/>
</dbReference>
<proteinExistence type="inferred from homology"/>
<accession>A0A0F6TNZ7</accession>
<reference evidence="7 8" key="1">
    <citation type="submission" date="2015-02" db="EMBL/GenBank/DDBJ databases">
        <title>Complete genome sequence of Kangiella geojedonensis strain YCS-5T.</title>
        <authorList>
            <person name="Kim K.M."/>
        </authorList>
    </citation>
    <scope>NUCLEOTIDE SEQUENCE [LARGE SCALE GENOMIC DNA]</scope>
    <source>
        <strain evidence="7 8">YCS-5</strain>
    </source>
</reference>
<dbReference type="NCBIfam" id="NF001204">
    <property type="entry name" value="PRK00166.1"/>
    <property type="match status" value="1"/>
</dbReference>
<dbReference type="EC" id="3.6.1.41" evidence="5"/>
<dbReference type="PANTHER" id="PTHR40942">
    <property type="match status" value="1"/>
</dbReference>
<comment type="similarity">
    <text evidence="2 5">Belongs to the Ap4A hydrolase family.</text>
</comment>
<evidence type="ECO:0000256" key="3">
    <source>
        <dbReference type="ARBA" id="ARBA00022801"/>
    </source>
</evidence>
<dbReference type="Gene3D" id="3.60.21.10">
    <property type="match status" value="1"/>
</dbReference>
<evidence type="ECO:0000256" key="5">
    <source>
        <dbReference type="HAMAP-Rule" id="MF_00199"/>
    </source>
</evidence>
<sequence>MATYAIGDIQGCYDEFRLLLKTIAFNPSQDRLWLAGDLISRGPKSLEVLNYIYEHQDHFDIVLGNHDLHLLAVYYTGAKLPKNDDLNRILVADNVKPLMKFLRHQSIAVYDKHLDFLMTHAGVPPGWDLNQTLACAYELEQVLADKDSAIDFFQHMYGNKPNHWQKNLTGIDRLRFITNAFTRMRFCHQDGSLDFKSKSTPGKQTKGLSPWYELSDIAHETQVVFGHWAALEGQAKAKNIYAIDTGCVWGNRLTALRLEDHKRFHVKALRKWS</sequence>
<gene>
    <name evidence="5" type="primary">apaH</name>
    <name evidence="7" type="ORF">TQ33_0163</name>
</gene>
<dbReference type="GO" id="GO:0008803">
    <property type="term" value="F:bis(5'-nucleosyl)-tetraphosphatase (symmetrical) activity"/>
    <property type="evidence" value="ECO:0007669"/>
    <property type="project" value="UniProtKB-UniRule"/>
</dbReference>
<evidence type="ECO:0000256" key="4">
    <source>
        <dbReference type="ARBA" id="ARBA00049417"/>
    </source>
</evidence>
<dbReference type="Pfam" id="PF00149">
    <property type="entry name" value="Metallophos"/>
    <property type="match status" value="1"/>
</dbReference>
<dbReference type="EMBL" id="CP010975">
    <property type="protein sequence ID" value="AKE51155.1"/>
    <property type="molecule type" value="Genomic_DNA"/>
</dbReference>
<feature type="domain" description="Calcineurin-like phosphoesterase" evidence="6">
    <location>
        <begin position="4"/>
        <end position="131"/>
    </location>
</feature>
<dbReference type="NCBIfam" id="TIGR00668">
    <property type="entry name" value="apaH"/>
    <property type="match status" value="1"/>
</dbReference>
<protein>
    <recommendedName>
        <fullName evidence="5">Bis(5'-nucleosyl)-tetraphosphatase, symmetrical</fullName>
        <ecNumber evidence="5">3.6.1.41</ecNumber>
    </recommendedName>
    <alternativeName>
        <fullName evidence="5">Ap4A hydrolase</fullName>
    </alternativeName>
    <alternativeName>
        <fullName evidence="5">Diadenosine 5',5'''-P1,P4-tetraphosphate pyrophosphohydrolase</fullName>
    </alternativeName>
    <alternativeName>
        <fullName evidence="5">Diadenosine tetraphosphatase</fullName>
    </alternativeName>
</protein>
<dbReference type="HOGENOM" id="CLU_056184_2_0_6"/>
<keyword evidence="8" id="KW-1185">Reference proteome</keyword>
<dbReference type="InterPro" id="IPR004617">
    <property type="entry name" value="ApaH"/>
</dbReference>
<evidence type="ECO:0000256" key="2">
    <source>
        <dbReference type="ARBA" id="ARBA00005419"/>
    </source>
</evidence>
<dbReference type="PANTHER" id="PTHR40942:SF4">
    <property type="entry name" value="CYTOCHROME C5"/>
    <property type="match status" value="1"/>
</dbReference>
<dbReference type="RefSeq" id="WP_046560378.1">
    <property type="nucleotide sequence ID" value="NZ_CP010975.1"/>
</dbReference>
<comment type="function">
    <text evidence="1 5">Hydrolyzes diadenosine 5',5'''-P1,P4-tetraphosphate to yield ADP.</text>
</comment>
<dbReference type="HAMAP" id="MF_00199">
    <property type="entry name" value="ApaH"/>
    <property type="match status" value="1"/>
</dbReference>
<evidence type="ECO:0000256" key="1">
    <source>
        <dbReference type="ARBA" id="ARBA00003413"/>
    </source>
</evidence>
<dbReference type="AlphaFoldDB" id="A0A0F6TNZ7"/>
<comment type="catalytic activity">
    <reaction evidence="4 5">
        <text>P(1),P(4)-bis(5'-adenosyl) tetraphosphate + H2O = 2 ADP + 2 H(+)</text>
        <dbReference type="Rhea" id="RHEA:24252"/>
        <dbReference type="ChEBI" id="CHEBI:15377"/>
        <dbReference type="ChEBI" id="CHEBI:15378"/>
        <dbReference type="ChEBI" id="CHEBI:58141"/>
        <dbReference type="ChEBI" id="CHEBI:456216"/>
        <dbReference type="EC" id="3.6.1.41"/>
    </reaction>
</comment>
<dbReference type="Proteomes" id="UP000034071">
    <property type="component" value="Chromosome"/>
</dbReference>
<dbReference type="CDD" id="cd07422">
    <property type="entry name" value="MPP_ApaH"/>
    <property type="match status" value="1"/>
</dbReference>
<dbReference type="STRING" id="914150.TQ33_0163"/>
<evidence type="ECO:0000313" key="7">
    <source>
        <dbReference type="EMBL" id="AKE51155.1"/>
    </source>
</evidence>
<dbReference type="KEGG" id="kge:TQ33_0163"/>
<evidence type="ECO:0000313" key="8">
    <source>
        <dbReference type="Proteomes" id="UP000034071"/>
    </source>
</evidence>